<proteinExistence type="inferred from homology"/>
<keyword evidence="4 5" id="KW-0472">Membrane</keyword>
<comment type="function">
    <text evidence="5">Part of the twin-arginine translocation (Tat) system that transports large folded proteins containing a characteristic twin-arginine motif in their signal peptide across membranes.</text>
</comment>
<dbReference type="GO" id="GO:0065002">
    <property type="term" value="P:intracellular protein transmembrane transport"/>
    <property type="evidence" value="ECO:0007669"/>
    <property type="project" value="TreeGrafter"/>
</dbReference>
<comment type="similarity">
    <text evidence="5">Belongs to the TatC family.</text>
</comment>
<feature type="transmembrane region" description="Helical" evidence="5">
    <location>
        <begin position="182"/>
        <end position="203"/>
    </location>
</feature>
<gene>
    <name evidence="5" type="primary">tatC</name>
    <name evidence="6" type="ORF">SAMN05421741_13025</name>
</gene>
<dbReference type="Proteomes" id="UP000199036">
    <property type="component" value="Unassembled WGS sequence"/>
</dbReference>
<evidence type="ECO:0000256" key="4">
    <source>
        <dbReference type="ARBA" id="ARBA00023136"/>
    </source>
</evidence>
<dbReference type="AlphaFoldDB" id="A0A1I5FQA8"/>
<dbReference type="STRING" id="913024.SAMN05421741_13025"/>
<evidence type="ECO:0000313" key="7">
    <source>
        <dbReference type="Proteomes" id="UP000199036"/>
    </source>
</evidence>
<reference evidence="7" key="1">
    <citation type="submission" date="2016-10" db="EMBL/GenBank/DDBJ databases">
        <authorList>
            <person name="Varghese N."/>
            <person name="Submissions S."/>
        </authorList>
    </citation>
    <scope>NUCLEOTIDE SEQUENCE [LARGE SCALE GENOMIC DNA]</scope>
    <source>
        <strain evidence="7">DS-12</strain>
    </source>
</reference>
<feature type="transmembrane region" description="Helical" evidence="5">
    <location>
        <begin position="20"/>
        <end position="43"/>
    </location>
</feature>
<feature type="transmembrane region" description="Helical" evidence="5">
    <location>
        <begin position="238"/>
        <end position="257"/>
    </location>
</feature>
<evidence type="ECO:0000256" key="2">
    <source>
        <dbReference type="ARBA" id="ARBA00022692"/>
    </source>
</evidence>
<dbReference type="Pfam" id="PF00902">
    <property type="entry name" value="TatC"/>
    <property type="match status" value="1"/>
</dbReference>
<sequence>MEKNEKKQSFLSHLEALRWAFVRCSIGIIICSAAAFIFSDFIFDEIIFAPKRGDFPTYRFLSYFNEAVYTMADLDLDLQNRKMEGQLSLLIWTCLSFGIITAFPLILFEFWKFLRPALYKHEKKTGLAFLLSSILLFFTGVLFGYYIIVPFSLKFLTEFSISALVENNFDLSSYISLVRTTLLAAGVVFNLPVIIYFLFKLGIISTSILKEYRRYAYVIILIASAVITPPDILSQVVLVIPLFLLYEVSIFLTKFGVNLQQKVDIL</sequence>
<evidence type="ECO:0000256" key="3">
    <source>
        <dbReference type="ARBA" id="ARBA00022989"/>
    </source>
</evidence>
<accession>A0A1I5FQA8</accession>
<dbReference type="PANTHER" id="PTHR30371:SF0">
    <property type="entry name" value="SEC-INDEPENDENT PROTEIN TRANSLOCASE PROTEIN TATC, CHLOROPLASTIC-RELATED"/>
    <property type="match status" value="1"/>
</dbReference>
<dbReference type="NCBIfam" id="TIGR00945">
    <property type="entry name" value="tatC"/>
    <property type="match status" value="1"/>
</dbReference>
<keyword evidence="5" id="KW-0813">Transport</keyword>
<dbReference type="PANTHER" id="PTHR30371">
    <property type="entry name" value="SEC-INDEPENDENT PROTEIN TRANSLOCASE PROTEIN TATC"/>
    <property type="match status" value="1"/>
</dbReference>
<comment type="subunit">
    <text evidence="5">Forms a complex with TatA.</text>
</comment>
<keyword evidence="5" id="KW-0653">Protein transport</keyword>
<dbReference type="GO" id="GO:0033281">
    <property type="term" value="C:TAT protein transport complex"/>
    <property type="evidence" value="ECO:0007669"/>
    <property type="project" value="UniProtKB-UniRule"/>
</dbReference>
<dbReference type="InterPro" id="IPR002033">
    <property type="entry name" value="TatC"/>
</dbReference>
<keyword evidence="5" id="KW-1003">Cell membrane</keyword>
<keyword evidence="7" id="KW-1185">Reference proteome</keyword>
<organism evidence="6 7">
    <name type="scientific">Paenimyroides ummariense</name>
    <dbReference type="NCBI Taxonomy" id="913024"/>
    <lineage>
        <taxon>Bacteria</taxon>
        <taxon>Pseudomonadati</taxon>
        <taxon>Bacteroidota</taxon>
        <taxon>Flavobacteriia</taxon>
        <taxon>Flavobacteriales</taxon>
        <taxon>Flavobacteriaceae</taxon>
        <taxon>Paenimyroides</taxon>
    </lineage>
</organism>
<protein>
    <recommendedName>
        <fullName evidence="5">Sec-independent protein translocase protein TatC</fullName>
    </recommendedName>
</protein>
<dbReference type="RefSeq" id="WP_091525951.1">
    <property type="nucleotide sequence ID" value="NZ_FOVI01000030.1"/>
</dbReference>
<evidence type="ECO:0000256" key="1">
    <source>
        <dbReference type="ARBA" id="ARBA00004141"/>
    </source>
</evidence>
<dbReference type="EMBL" id="FOVI01000030">
    <property type="protein sequence ID" value="SFO25779.1"/>
    <property type="molecule type" value="Genomic_DNA"/>
</dbReference>
<feature type="transmembrane region" description="Helical" evidence="5">
    <location>
        <begin position="126"/>
        <end position="148"/>
    </location>
</feature>
<name>A0A1I5FQA8_9FLAO</name>
<feature type="transmembrane region" description="Helical" evidence="5">
    <location>
        <begin position="89"/>
        <end position="114"/>
    </location>
</feature>
<evidence type="ECO:0000313" key="6">
    <source>
        <dbReference type="EMBL" id="SFO25779.1"/>
    </source>
</evidence>
<dbReference type="GO" id="GO:0009977">
    <property type="term" value="F:proton motive force dependent protein transmembrane transporter activity"/>
    <property type="evidence" value="ECO:0007669"/>
    <property type="project" value="TreeGrafter"/>
</dbReference>
<evidence type="ECO:0000256" key="5">
    <source>
        <dbReference type="HAMAP-Rule" id="MF_00902"/>
    </source>
</evidence>
<dbReference type="GO" id="GO:0043953">
    <property type="term" value="P:protein transport by the Tat complex"/>
    <property type="evidence" value="ECO:0007669"/>
    <property type="project" value="UniProtKB-UniRule"/>
</dbReference>
<dbReference type="HAMAP" id="MF_00902">
    <property type="entry name" value="TatC"/>
    <property type="match status" value="1"/>
</dbReference>
<keyword evidence="5" id="KW-0811">Translocation</keyword>
<dbReference type="OrthoDB" id="9777044at2"/>
<keyword evidence="3 5" id="KW-1133">Transmembrane helix</keyword>
<feature type="transmembrane region" description="Helical" evidence="5">
    <location>
        <begin position="215"/>
        <end position="232"/>
    </location>
</feature>
<dbReference type="PRINTS" id="PR01840">
    <property type="entry name" value="TATCFAMILY"/>
</dbReference>
<comment type="subcellular location">
    <subcellularLocation>
        <location evidence="5">Cell membrane</location>
        <topology evidence="5">Multi-pass membrane protein</topology>
    </subcellularLocation>
    <subcellularLocation>
        <location evidence="1">Membrane</location>
        <topology evidence="1">Multi-pass membrane protein</topology>
    </subcellularLocation>
</comment>
<keyword evidence="2 5" id="KW-0812">Transmembrane</keyword>